<reference evidence="6" key="1">
    <citation type="journal article" date="2020" name="Cell">
        <title>Large-Scale Comparative Analyses of Tick Genomes Elucidate Their Genetic Diversity and Vector Capacities.</title>
        <authorList>
            <consortium name="Tick Genome and Microbiome Consortium (TIGMIC)"/>
            <person name="Jia N."/>
            <person name="Wang J."/>
            <person name="Shi W."/>
            <person name="Du L."/>
            <person name="Sun Y."/>
            <person name="Zhan W."/>
            <person name="Jiang J.F."/>
            <person name="Wang Q."/>
            <person name="Zhang B."/>
            <person name="Ji P."/>
            <person name="Bell-Sakyi L."/>
            <person name="Cui X.M."/>
            <person name="Yuan T.T."/>
            <person name="Jiang B.G."/>
            <person name="Yang W.F."/>
            <person name="Lam T.T."/>
            <person name="Chang Q.C."/>
            <person name="Ding S.J."/>
            <person name="Wang X.J."/>
            <person name="Zhu J.G."/>
            <person name="Ruan X.D."/>
            <person name="Zhao L."/>
            <person name="Wei J.T."/>
            <person name="Ye R.Z."/>
            <person name="Que T.C."/>
            <person name="Du C.H."/>
            <person name="Zhou Y.H."/>
            <person name="Cheng J.X."/>
            <person name="Dai P.F."/>
            <person name="Guo W.B."/>
            <person name="Han X.H."/>
            <person name="Huang E.J."/>
            <person name="Li L.F."/>
            <person name="Wei W."/>
            <person name="Gao Y.C."/>
            <person name="Liu J.Z."/>
            <person name="Shao H.Z."/>
            <person name="Wang X."/>
            <person name="Wang C.C."/>
            <person name="Yang T.C."/>
            <person name="Huo Q.B."/>
            <person name="Li W."/>
            <person name="Chen H.Y."/>
            <person name="Chen S.E."/>
            <person name="Zhou L.G."/>
            <person name="Ni X.B."/>
            <person name="Tian J.H."/>
            <person name="Sheng Y."/>
            <person name="Liu T."/>
            <person name="Pan Y.S."/>
            <person name="Xia L.Y."/>
            <person name="Li J."/>
            <person name="Zhao F."/>
            <person name="Cao W.C."/>
        </authorList>
    </citation>
    <scope>NUCLEOTIDE SEQUENCE</scope>
    <source>
        <strain evidence="6">Rmic-2018</strain>
    </source>
</reference>
<protein>
    <recommendedName>
        <fullName evidence="5">HTH CENPB-type domain-containing protein</fullName>
    </recommendedName>
</protein>
<dbReference type="GO" id="GO:0005634">
    <property type="term" value="C:nucleus"/>
    <property type="evidence" value="ECO:0007669"/>
    <property type="project" value="UniProtKB-SubCell"/>
</dbReference>
<feature type="domain" description="HTH CENPB-type" evidence="5">
    <location>
        <begin position="395"/>
        <end position="466"/>
    </location>
</feature>
<dbReference type="PROSITE" id="PS51253">
    <property type="entry name" value="HTH_CENPB"/>
    <property type="match status" value="1"/>
</dbReference>
<keyword evidence="3" id="KW-0539">Nucleus</keyword>
<dbReference type="Pfam" id="PF21788">
    <property type="entry name" value="TNP-like_GBD"/>
    <property type="match status" value="1"/>
</dbReference>
<dbReference type="InterPro" id="IPR006600">
    <property type="entry name" value="HTH_CenpB_DNA-bd_dom"/>
</dbReference>
<dbReference type="VEuPathDB" id="VectorBase:LOC119178129"/>
<sequence length="814" mass="90370">MAPADRRRTRVLSEELLLPVPWGSRSGSSGISGDISSLRTSFPHTSDPSRVVHTVIEPPQIFKCIRNNLLKVGKFLLPGDQEVCHFHYSALLEYDEEQAGFRAVPKLTKAHVSTNSFQKLSVKLAVQLFSESTASGMEFYANRDECKRLHTSAATVQFTRRINRLVDCLNTKRPQQVQYNEAQHISTLKKNIKWLDSWYEHIQTLPKQRQIFLSRPTSEALRLTLHSVVALIDDILKSGFQYVLIENFRQDPLQADILAVLFNEIHLEPADDEVTVATFQPLTTKQSILDCLGGYVVKKFSTQTSTACVETLKTSSRLPIMAPTTPSSLSAPSKRTKPSRRLRNEKKDTIIEQVQRGHSQAGVGMEFGISKQTVSDFIKNKVKILKVAAKSTGDAKKNASQGVYPKLEESLVVWLSAMITKKILVSGDILKQKAEVSPLQMGVKVVKFNDGRLRNLKSRNDFKFKKMSGESGAIDDSVVAEYRDGKLQSLLQHRVPIICWSWNSRKILCDKWLRQALFYRDALCLKLQADDCILDAKKKWQEVSASTDRKAKYLRQHMLLHLRATTLKKVTSDPVYTLGGSVLPEPVRQPVKKALSLGPKFAVETKQSRHELLPLVRQISKDVPEEEAGRIVSAGVDIVSQCRLAHLAPSRGKSIGREPWGYSNRKLSPALAGGREREFLGCSTASAPHPTSSHASHDKGRGNVALEEGKTEEDSERATETPFCATAVSVQPVVSHRPSCILGSFQDHPLEHPGPSAVTEDGNRMITSLHCSTDNATAPMLSLPIGAVDTQQSASEEYEADGYVHSEAVFAVSA</sequence>
<feature type="compositionally biased region" description="Basic residues" evidence="4">
    <location>
        <begin position="334"/>
        <end position="344"/>
    </location>
</feature>
<evidence type="ECO:0000256" key="1">
    <source>
        <dbReference type="ARBA" id="ARBA00004123"/>
    </source>
</evidence>
<dbReference type="InterPro" id="IPR007889">
    <property type="entry name" value="HTH_Psq"/>
</dbReference>
<gene>
    <name evidence="6" type="ORF">HPB51_024484</name>
</gene>
<dbReference type="PANTHER" id="PTHR19303:SF73">
    <property type="entry name" value="PROTEIN PDC2"/>
    <property type="match status" value="1"/>
</dbReference>
<dbReference type="Gene3D" id="1.10.10.60">
    <property type="entry name" value="Homeodomain-like"/>
    <property type="match status" value="2"/>
</dbReference>
<proteinExistence type="predicted"/>
<dbReference type="VEuPathDB" id="VectorBase:LOC119173609"/>
<evidence type="ECO:0000313" key="6">
    <source>
        <dbReference type="EMBL" id="KAH8042553.1"/>
    </source>
</evidence>
<dbReference type="InterPro" id="IPR009057">
    <property type="entry name" value="Homeodomain-like_sf"/>
</dbReference>
<feature type="region of interest" description="Disordered" evidence="4">
    <location>
        <begin position="320"/>
        <end position="346"/>
    </location>
</feature>
<dbReference type="GO" id="GO:0003677">
    <property type="term" value="F:DNA binding"/>
    <property type="evidence" value="ECO:0007669"/>
    <property type="project" value="UniProtKB-KW"/>
</dbReference>
<dbReference type="InterPro" id="IPR048366">
    <property type="entry name" value="TNP-like_GBD"/>
</dbReference>
<feature type="compositionally biased region" description="Low complexity" evidence="4">
    <location>
        <begin position="322"/>
        <end position="333"/>
    </location>
</feature>
<dbReference type="EMBL" id="JABSTU010000001">
    <property type="protein sequence ID" value="KAH8042553.1"/>
    <property type="molecule type" value="Genomic_DNA"/>
</dbReference>
<reference evidence="6" key="2">
    <citation type="submission" date="2021-09" db="EMBL/GenBank/DDBJ databases">
        <authorList>
            <person name="Jia N."/>
            <person name="Wang J."/>
            <person name="Shi W."/>
            <person name="Du L."/>
            <person name="Sun Y."/>
            <person name="Zhan W."/>
            <person name="Jiang J."/>
            <person name="Wang Q."/>
            <person name="Zhang B."/>
            <person name="Ji P."/>
            <person name="Sakyi L.B."/>
            <person name="Cui X."/>
            <person name="Yuan T."/>
            <person name="Jiang B."/>
            <person name="Yang W."/>
            <person name="Lam T.T.-Y."/>
            <person name="Chang Q."/>
            <person name="Ding S."/>
            <person name="Wang X."/>
            <person name="Zhu J."/>
            <person name="Ruan X."/>
            <person name="Zhao L."/>
            <person name="Wei J."/>
            <person name="Que T."/>
            <person name="Du C."/>
            <person name="Cheng J."/>
            <person name="Dai P."/>
            <person name="Han X."/>
            <person name="Huang E."/>
            <person name="Gao Y."/>
            <person name="Liu J."/>
            <person name="Shao H."/>
            <person name="Ye R."/>
            <person name="Li L."/>
            <person name="Wei W."/>
            <person name="Wang X."/>
            <person name="Wang C."/>
            <person name="Huo Q."/>
            <person name="Li W."/>
            <person name="Guo W."/>
            <person name="Chen H."/>
            <person name="Chen S."/>
            <person name="Zhou L."/>
            <person name="Zhou L."/>
            <person name="Ni X."/>
            <person name="Tian J."/>
            <person name="Zhou Y."/>
            <person name="Sheng Y."/>
            <person name="Liu T."/>
            <person name="Pan Y."/>
            <person name="Xia L."/>
            <person name="Li J."/>
            <person name="Zhao F."/>
            <person name="Cao W."/>
        </authorList>
    </citation>
    <scope>NUCLEOTIDE SEQUENCE</scope>
    <source>
        <strain evidence="6">Rmic-2018</strain>
        <tissue evidence="6">Larvae</tissue>
    </source>
</reference>
<name>A0A9J6F884_RHIMP</name>
<feature type="compositionally biased region" description="Low complexity" evidence="4">
    <location>
        <begin position="683"/>
        <end position="694"/>
    </location>
</feature>
<keyword evidence="7" id="KW-1185">Reference proteome</keyword>
<dbReference type="PANTHER" id="PTHR19303">
    <property type="entry name" value="TRANSPOSON"/>
    <property type="match status" value="1"/>
</dbReference>
<evidence type="ECO:0000256" key="3">
    <source>
        <dbReference type="ARBA" id="ARBA00023242"/>
    </source>
</evidence>
<dbReference type="Pfam" id="PF04218">
    <property type="entry name" value="CENP-B_N"/>
    <property type="match status" value="1"/>
</dbReference>
<dbReference type="SUPFAM" id="SSF46689">
    <property type="entry name" value="Homeodomain-like"/>
    <property type="match status" value="1"/>
</dbReference>
<dbReference type="Proteomes" id="UP000821866">
    <property type="component" value="Chromosome 1"/>
</dbReference>
<evidence type="ECO:0000259" key="5">
    <source>
        <dbReference type="PROSITE" id="PS51253"/>
    </source>
</evidence>
<dbReference type="AlphaFoldDB" id="A0A9J6F884"/>
<keyword evidence="2" id="KW-0238">DNA-binding</keyword>
<evidence type="ECO:0000313" key="7">
    <source>
        <dbReference type="Proteomes" id="UP000821866"/>
    </source>
</evidence>
<feature type="region of interest" description="Disordered" evidence="4">
    <location>
        <begin position="683"/>
        <end position="720"/>
    </location>
</feature>
<evidence type="ECO:0000256" key="4">
    <source>
        <dbReference type="SAM" id="MobiDB-lite"/>
    </source>
</evidence>
<comment type="caution">
    <text evidence="6">The sequence shown here is derived from an EMBL/GenBank/DDBJ whole genome shotgun (WGS) entry which is preliminary data.</text>
</comment>
<organism evidence="6 7">
    <name type="scientific">Rhipicephalus microplus</name>
    <name type="common">Cattle tick</name>
    <name type="synonym">Boophilus microplus</name>
    <dbReference type="NCBI Taxonomy" id="6941"/>
    <lineage>
        <taxon>Eukaryota</taxon>
        <taxon>Metazoa</taxon>
        <taxon>Ecdysozoa</taxon>
        <taxon>Arthropoda</taxon>
        <taxon>Chelicerata</taxon>
        <taxon>Arachnida</taxon>
        <taxon>Acari</taxon>
        <taxon>Parasitiformes</taxon>
        <taxon>Ixodida</taxon>
        <taxon>Ixodoidea</taxon>
        <taxon>Ixodidae</taxon>
        <taxon>Rhipicephalinae</taxon>
        <taxon>Rhipicephalus</taxon>
        <taxon>Boophilus</taxon>
    </lineage>
</organism>
<comment type="subcellular location">
    <subcellularLocation>
        <location evidence="1">Nucleus</location>
    </subcellularLocation>
</comment>
<dbReference type="InterPro" id="IPR050863">
    <property type="entry name" value="CenT-Element_Derived"/>
</dbReference>
<evidence type="ECO:0000256" key="2">
    <source>
        <dbReference type="ARBA" id="ARBA00023125"/>
    </source>
</evidence>
<accession>A0A9J6F884</accession>